<dbReference type="InterPro" id="IPR009725">
    <property type="entry name" value="3_dmu_93_MTrfase"/>
</dbReference>
<gene>
    <name evidence="2" type="ORF">V2H45_01235</name>
</gene>
<dbReference type="AlphaFoldDB" id="A0AAW9PY22"/>
<reference evidence="2" key="1">
    <citation type="submission" date="2024-01" db="EMBL/GenBank/DDBJ databases">
        <title>Bank of Algae and Cyanobacteria of the Azores (BACA) strain genomes.</title>
        <authorList>
            <person name="Luz R."/>
            <person name="Cordeiro R."/>
            <person name="Fonseca A."/>
            <person name="Goncalves V."/>
        </authorList>
    </citation>
    <scope>NUCLEOTIDE SEQUENCE</scope>
    <source>
        <strain evidence="2">BACA0141</strain>
    </source>
</reference>
<proteinExistence type="predicted"/>
<dbReference type="PANTHER" id="PTHR33990">
    <property type="entry name" value="PROTEIN YJDN-RELATED"/>
    <property type="match status" value="1"/>
</dbReference>
<comment type="caution">
    <text evidence="2">The sequence shown here is derived from an EMBL/GenBank/DDBJ whole genome shotgun (WGS) entry which is preliminary data.</text>
</comment>
<dbReference type="EMBL" id="JAZBJZ010000002">
    <property type="protein sequence ID" value="MEE3715363.1"/>
    <property type="molecule type" value="Genomic_DNA"/>
</dbReference>
<sequence>MQKITPHLWFDGKAEEAVDFYTSIFKNSTIVNVVRYGETGPGEKGTVMVVAFQIDGQTFVALNGGPQFTFSPAISFAVNCENQEEVDALWEKLSEGGEKHSCGWLQDKYGVSWQIIPSAFIEMMHDKDVAKTQRVMQAMMQMQKLDIKTLREAFDRE</sequence>
<dbReference type="RefSeq" id="WP_330481778.1">
    <property type="nucleotide sequence ID" value="NZ_JAZBJZ010000002.1"/>
</dbReference>
<name>A0AAW9PY22_9CYAN</name>
<organism evidence="2 3">
    <name type="scientific">Tumidithrix elongata BACA0141</name>
    <dbReference type="NCBI Taxonomy" id="2716417"/>
    <lineage>
        <taxon>Bacteria</taxon>
        <taxon>Bacillati</taxon>
        <taxon>Cyanobacteriota</taxon>
        <taxon>Cyanophyceae</taxon>
        <taxon>Pseudanabaenales</taxon>
        <taxon>Pseudanabaenaceae</taxon>
        <taxon>Tumidithrix</taxon>
        <taxon>Tumidithrix elongata</taxon>
    </lineage>
</organism>
<dbReference type="Proteomes" id="UP001333818">
    <property type="component" value="Unassembled WGS sequence"/>
</dbReference>
<dbReference type="Gene3D" id="3.10.180.10">
    <property type="entry name" value="2,3-Dihydroxybiphenyl 1,2-Dioxygenase, domain 1"/>
    <property type="match status" value="1"/>
</dbReference>
<dbReference type="Pfam" id="PF06983">
    <property type="entry name" value="3-dmu-9_3-mt"/>
    <property type="match status" value="1"/>
</dbReference>
<dbReference type="SUPFAM" id="SSF54593">
    <property type="entry name" value="Glyoxalase/Bleomycin resistance protein/Dihydroxybiphenyl dioxygenase"/>
    <property type="match status" value="1"/>
</dbReference>
<protein>
    <submittedName>
        <fullName evidence="2">VOC family protein</fullName>
    </submittedName>
</protein>
<evidence type="ECO:0000313" key="2">
    <source>
        <dbReference type="EMBL" id="MEE3715363.1"/>
    </source>
</evidence>
<dbReference type="InterPro" id="IPR029068">
    <property type="entry name" value="Glyas_Bleomycin-R_OHBP_Dase"/>
</dbReference>
<accession>A0AAW9PY22</accession>
<dbReference type="InterPro" id="IPR028973">
    <property type="entry name" value="PhnB-like"/>
</dbReference>
<dbReference type="PIRSF" id="PIRSF021700">
    <property type="entry name" value="3_dmu_93_MTrfase"/>
    <property type="match status" value="1"/>
</dbReference>
<dbReference type="CDD" id="cd06588">
    <property type="entry name" value="PhnB_like"/>
    <property type="match status" value="1"/>
</dbReference>
<evidence type="ECO:0000259" key="1">
    <source>
        <dbReference type="Pfam" id="PF06983"/>
    </source>
</evidence>
<keyword evidence="3" id="KW-1185">Reference proteome</keyword>
<feature type="domain" description="PhnB-like" evidence="1">
    <location>
        <begin position="2"/>
        <end position="116"/>
    </location>
</feature>
<evidence type="ECO:0000313" key="3">
    <source>
        <dbReference type="Proteomes" id="UP001333818"/>
    </source>
</evidence>